<name>A0A081UC26_BACFG</name>
<dbReference type="EMBL" id="CP036553">
    <property type="protein sequence ID" value="QCQ35119.1"/>
    <property type="molecule type" value="Genomic_DNA"/>
</dbReference>
<dbReference type="InterPro" id="IPR008969">
    <property type="entry name" value="CarboxyPept-like_regulatory"/>
</dbReference>
<keyword evidence="6 8" id="KW-0472">Membrane</keyword>
<feature type="signal peptide" evidence="10">
    <location>
        <begin position="1"/>
        <end position="38"/>
    </location>
</feature>
<keyword evidence="14" id="KW-0675">Receptor</keyword>
<feature type="domain" description="TonB-dependent receptor-like beta-barrel" evidence="11">
    <location>
        <begin position="434"/>
        <end position="1054"/>
    </location>
</feature>
<dbReference type="InterPro" id="IPR012910">
    <property type="entry name" value="Plug_dom"/>
</dbReference>
<evidence type="ECO:0000313" key="14">
    <source>
        <dbReference type="EMBL" id="QCQ35119.1"/>
    </source>
</evidence>
<dbReference type="Pfam" id="PF00593">
    <property type="entry name" value="TonB_dep_Rec_b-barrel"/>
    <property type="match status" value="1"/>
</dbReference>
<dbReference type="Pfam" id="PF07715">
    <property type="entry name" value="Plug"/>
    <property type="match status" value="1"/>
</dbReference>
<evidence type="ECO:0000256" key="7">
    <source>
        <dbReference type="ARBA" id="ARBA00023237"/>
    </source>
</evidence>
<evidence type="ECO:0000256" key="2">
    <source>
        <dbReference type="ARBA" id="ARBA00022448"/>
    </source>
</evidence>
<dbReference type="PROSITE" id="PS52016">
    <property type="entry name" value="TONB_DEPENDENT_REC_3"/>
    <property type="match status" value="1"/>
</dbReference>
<accession>A0A081UC26</accession>
<evidence type="ECO:0000313" key="15">
    <source>
        <dbReference type="Proteomes" id="UP000028294"/>
    </source>
</evidence>
<protein>
    <submittedName>
        <fullName evidence="13">Membrane protein</fullName>
    </submittedName>
    <submittedName>
        <fullName evidence="14">TonB-dependent receptor</fullName>
    </submittedName>
</protein>
<dbReference type="GeneID" id="99669486"/>
<evidence type="ECO:0000256" key="8">
    <source>
        <dbReference type="PROSITE-ProRule" id="PRU01360"/>
    </source>
</evidence>
<dbReference type="InterPro" id="IPR036942">
    <property type="entry name" value="Beta-barrel_TonB_sf"/>
</dbReference>
<keyword evidence="3 8" id="KW-1134">Transmembrane beta strand</keyword>
<organism evidence="13">
    <name type="scientific">Bacteroides fragilis</name>
    <dbReference type="NCBI Taxonomy" id="817"/>
    <lineage>
        <taxon>Bacteria</taxon>
        <taxon>Pseudomonadati</taxon>
        <taxon>Bacteroidota</taxon>
        <taxon>Bacteroidia</taxon>
        <taxon>Bacteroidales</taxon>
        <taxon>Bacteroidaceae</taxon>
        <taxon>Bacteroides</taxon>
    </lineage>
</organism>
<dbReference type="Gene3D" id="2.40.170.20">
    <property type="entry name" value="TonB-dependent receptor, beta-barrel domain"/>
    <property type="match status" value="1"/>
</dbReference>
<reference evidence="14 15" key="3">
    <citation type="submission" date="2019-03" db="EMBL/GenBank/DDBJ databases">
        <title>Complete genome assembly of MDR B. fragilis.</title>
        <authorList>
            <person name="Sydenham T.V."/>
            <person name="Hasman H."/>
            <person name="Justesen U.S."/>
        </authorList>
    </citation>
    <scope>NUCLEOTIDE SEQUENCE [LARGE SCALE GENOMIC DNA]</scope>
    <source>
        <strain evidence="14 15">DCMOUH0067B</strain>
    </source>
</reference>
<evidence type="ECO:0000256" key="4">
    <source>
        <dbReference type="ARBA" id="ARBA00022692"/>
    </source>
</evidence>
<keyword evidence="10" id="KW-0732">Signal</keyword>
<dbReference type="InterPro" id="IPR023996">
    <property type="entry name" value="TonB-dep_OMP_SusC/RagA"/>
</dbReference>
<dbReference type="PATRIC" id="fig|817.53.peg.2269"/>
<evidence type="ECO:0000256" key="3">
    <source>
        <dbReference type="ARBA" id="ARBA00022452"/>
    </source>
</evidence>
<evidence type="ECO:0000256" key="10">
    <source>
        <dbReference type="SAM" id="SignalP"/>
    </source>
</evidence>
<sequence length="1092" mass="121502">MTEKTNLFPSLIRLRETNRLKMAIAASIMLWCATPQQAAADTYEKHEITTVQQQKVKTTGTVVDQDGEAMIGVSIKVKDNATMGAITDLNGRFSIDTPKGATLEISYIGYKTVTVKAEGTALQITMKEDTEVLDEVVIVGYGSQKKVNVTGAVSMVDAKVIESRPVSNVSQALQGVVPGLNLTVPAAGGALDAGMNISIRGAGTIGDGSNSSPLILIDGMEGDMNSINPNDIETISVLKDAAASSIYGSRAPFGVILITTKSGKAGRTSVNYSTNVRFKSPMSMPEMMDSWSFANYWNEAGINQNGNIKFTQDVMDKILAFQQGTLTGPDASGISWENGQWKKYAGAWANTDWFKEQYHSIVSNEHNISVNGGTDKVTYMVSAGYMGDKGLTRHGDDRLTRYNLSGKINATLSKYVKLMYNTKFIREDYDRPSYLTGNFYHNIARRWPTNPVKDANGYYLDHSEIIQMEDGGRDVTQKDQFYQQLQLVIEPLKDWLIHAEGNMKIVNNQNQWEILPVYYHDDEGSPVAMSWFDGYTPGMSRVSQSYWKENNYSLNLYTDYFKQIGDHYFKVMGGFNAELYKKTNLSGQRDELITPDVPTLNTATTEQKANGGYSHWANAGFFGRINYNYKERYLLEINGRYDGSSRFIGDKRWGFFPSFSAGWNVSRESFWRDLEHIVNNFKIRGSWGELGNCNTKAFYPFYQTMPTGVENSGWLINGKKPNTASAPGIVSAEMTWETVRSWNIGFDFGLLNNRLTGSFDYFVRNTLDMIGPAPQLPATLGATVPKINNADMKAWGFEVEVSWRDRIKDFNYGVKFVLSDDQRKVTRYPNEELNRNQWYAGRMDGLVWGYETVGIAKTDAEMEAHLASLPNGGQSQLGSKWAAGDIMYKDLNGDGKISSGDGTLNDLGDLKVVANTQLRFKYGLTVDASWKGFDFSAFFQGVGKRDVVVGGPYFWGANGQGMWQAAAFKDHIDYFRPEDTESVFGPNVNAYYPRVIFGGGSSEGGKNTLTQSRYVQNGAYIRLKNLQLGYTLPSIITKKFAVNSLRVYVSGDNLWTGTKMRVFDPEVLGSTSDAGKAYPLARVWSVGLNVNF</sequence>
<dbReference type="RefSeq" id="WP_005811737.1">
    <property type="nucleotide sequence ID" value="NZ_CAEUHN010000001.1"/>
</dbReference>
<evidence type="ECO:0000256" key="1">
    <source>
        <dbReference type="ARBA" id="ARBA00004571"/>
    </source>
</evidence>
<keyword evidence="2 8" id="KW-0813">Transport</keyword>
<keyword evidence="7 8" id="KW-0998">Cell outer membrane</keyword>
<dbReference type="SUPFAM" id="SSF49464">
    <property type="entry name" value="Carboxypeptidase regulatory domain-like"/>
    <property type="match status" value="1"/>
</dbReference>
<dbReference type="FunFam" id="2.170.130.10:FF:000024">
    <property type="entry name" value="Outer membrane protein"/>
    <property type="match status" value="1"/>
</dbReference>
<comment type="similarity">
    <text evidence="8 9">Belongs to the TonB-dependent receptor family.</text>
</comment>
<dbReference type="InterPro" id="IPR000531">
    <property type="entry name" value="Beta-barrel_TonB"/>
</dbReference>
<dbReference type="GO" id="GO:0009279">
    <property type="term" value="C:cell outer membrane"/>
    <property type="evidence" value="ECO:0007669"/>
    <property type="project" value="UniProtKB-SubCell"/>
</dbReference>
<dbReference type="Proteomes" id="UP000028294">
    <property type="component" value="Chromosome"/>
</dbReference>
<dbReference type="InterPro" id="IPR039426">
    <property type="entry name" value="TonB-dep_rcpt-like"/>
</dbReference>
<keyword evidence="5 9" id="KW-0798">TonB box</keyword>
<gene>
    <name evidence="13" type="ORF">EE52_0210960</name>
    <name evidence="14" type="ORF">IA74_002860</name>
</gene>
<dbReference type="Gene3D" id="2.60.40.1120">
    <property type="entry name" value="Carboxypeptidase-like, regulatory domain"/>
    <property type="match status" value="1"/>
</dbReference>
<dbReference type="Pfam" id="PF13715">
    <property type="entry name" value="CarbopepD_reg_2"/>
    <property type="match status" value="1"/>
</dbReference>
<dbReference type="Gene3D" id="2.170.130.10">
    <property type="entry name" value="TonB-dependent receptor, plug domain"/>
    <property type="match status" value="1"/>
</dbReference>
<dbReference type="InterPro" id="IPR023997">
    <property type="entry name" value="TonB-dep_OMP_SusC/RagA_CS"/>
</dbReference>
<dbReference type="NCBIfam" id="TIGR04057">
    <property type="entry name" value="SusC_RagA_signa"/>
    <property type="match status" value="1"/>
</dbReference>
<evidence type="ECO:0000313" key="13">
    <source>
        <dbReference type="EMBL" id="KFX74734.1"/>
    </source>
</evidence>
<evidence type="ECO:0000256" key="5">
    <source>
        <dbReference type="ARBA" id="ARBA00023077"/>
    </source>
</evidence>
<evidence type="ECO:0000256" key="6">
    <source>
        <dbReference type="ARBA" id="ARBA00023136"/>
    </source>
</evidence>
<dbReference type="AlphaFoldDB" id="A0A081UC26"/>
<evidence type="ECO:0000256" key="9">
    <source>
        <dbReference type="RuleBase" id="RU003357"/>
    </source>
</evidence>
<proteinExistence type="inferred from homology"/>
<dbReference type="InterPro" id="IPR037066">
    <property type="entry name" value="Plug_dom_sf"/>
</dbReference>
<dbReference type="NCBIfam" id="TIGR04056">
    <property type="entry name" value="OMP_RagA_SusC"/>
    <property type="match status" value="1"/>
</dbReference>
<evidence type="ECO:0000259" key="11">
    <source>
        <dbReference type="Pfam" id="PF00593"/>
    </source>
</evidence>
<keyword evidence="4 8" id="KW-0812">Transmembrane</keyword>
<feature type="domain" description="TonB-dependent receptor plug" evidence="12">
    <location>
        <begin position="146"/>
        <end position="255"/>
    </location>
</feature>
<dbReference type="SUPFAM" id="SSF56935">
    <property type="entry name" value="Porins"/>
    <property type="match status" value="1"/>
</dbReference>
<dbReference type="EMBL" id="JMZZ02000108">
    <property type="protein sequence ID" value="KFX74734.1"/>
    <property type="molecule type" value="Genomic_DNA"/>
</dbReference>
<feature type="chain" id="PRO_5010404795" evidence="10">
    <location>
        <begin position="39"/>
        <end position="1092"/>
    </location>
</feature>
<reference evidence="13" key="1">
    <citation type="book" date="2014" name="THE 24TH EUROPEAN CONGRESS OF CLINICAL MICROBIOLOGY AND INFECTIOUS DISEASES" publisher="ECCMID 2014" city="Barcelona, Spain">
        <title>Identification of resistance genes in three multidrug-resistant Bacteroides fragilis isolates by whole genome sequencing.</title>
        <editorList>
            <person name="Unknown"/>
            <person name="A."/>
        </editorList>
        <authorList>
            <person name="Sydenham T.V."/>
            <person name="Hasman H."/>
            <person name="Wang M."/>
            <person name="Soki J."/>
            <person name="Nagy E."/>
            <person name="Justesen U.S."/>
        </authorList>
    </citation>
    <scope>NUCLEOTIDE SEQUENCE</scope>
    <source>
        <strain evidence="13">DCMOUH0018B</strain>
    </source>
</reference>
<evidence type="ECO:0000259" key="12">
    <source>
        <dbReference type="Pfam" id="PF07715"/>
    </source>
</evidence>
<comment type="subcellular location">
    <subcellularLocation>
        <location evidence="1 8">Cell outer membrane</location>
        <topology evidence="1 8">Multi-pass membrane protein</topology>
    </subcellularLocation>
</comment>
<reference evidence="13" key="2">
    <citation type="submission" date="2014-07" db="EMBL/GenBank/DDBJ databases">
        <title>Genetics and epidemiology of antimicrobial resistance in B. fragilis group.</title>
        <authorList>
            <person name="Sydenham T.V."/>
            <person name="Hasman H."/>
            <person name="Kemp M."/>
            <person name="Justesen U.S."/>
        </authorList>
    </citation>
    <scope>NUCLEOTIDE SEQUENCE [LARGE SCALE GENOMIC DNA]</scope>
    <source>
        <strain evidence="13">DCMOUH0018B</strain>
    </source>
</reference>